<dbReference type="GO" id="GO:0071949">
    <property type="term" value="F:FAD binding"/>
    <property type="evidence" value="ECO:0007669"/>
    <property type="project" value="InterPro"/>
</dbReference>
<dbReference type="InterPro" id="IPR002938">
    <property type="entry name" value="FAD-bd"/>
</dbReference>
<name>A0A0M5JAE9_9BACI</name>
<dbReference type="PANTHER" id="PTHR43476:SF5">
    <property type="entry name" value="FAD-DEPENDENT MONOOXYGENASE"/>
    <property type="match status" value="1"/>
</dbReference>
<proteinExistence type="predicted"/>
<dbReference type="SUPFAM" id="SSF51905">
    <property type="entry name" value="FAD/NAD(P)-binding domain"/>
    <property type="match status" value="1"/>
</dbReference>
<evidence type="ECO:0000259" key="2">
    <source>
        <dbReference type="Pfam" id="PF01494"/>
    </source>
</evidence>
<keyword evidence="4" id="KW-1185">Reference proteome</keyword>
<keyword evidence="1" id="KW-0560">Oxidoreductase</keyword>
<sequence length="505" mass="57006">MNTFHNGVLIVGGGPVGLALSLVLSKYKIPSLILEARDEPTSKDESRAITWMPRGMEFLEWLGIFSHFNEKGVRRILHQFENQRGKLLGWSFDTLETPYQFSLQLPQHDTEVILEDIARKTGIVEIRRGHKVLGAAQTKDKVTVKVQSKEGSYELSAPLGVGCDGASSVIRGKLGIDKTWRDYGMDSAVADFEMECGLPKNISNIVLDPYRPYGFFYFAPRRWRFIYRINKGESREEATSADFISKLLKERLPDANVRQMLWASAFRLGQGQSHTYRKGRWLLAGDAAHAMGPSAGAGMMVGILGAWRLGWRLALSLKTHKDFSAFLDDYSVEQRVGASEIQNNNALIFRNIAITNLFLAEGRSLLIKTISNLSAIGKKAMEKEALLSQILPVDHSFDQIRPEGSISLKKFGKWVTGKRVPYILEETDFHPLRKMGLEHSLISIGRYQPEEEKRLFADIYKGIAFPVNKDLLIPNKNSKYRNGSQAYIFALVRPDQHIISIFKIK</sequence>
<evidence type="ECO:0000313" key="3">
    <source>
        <dbReference type="EMBL" id="ALC82614.1"/>
    </source>
</evidence>
<dbReference type="InterPro" id="IPR036188">
    <property type="entry name" value="FAD/NAD-bd_sf"/>
</dbReference>
<dbReference type="PANTHER" id="PTHR43476">
    <property type="entry name" value="3-(3-HYDROXY-PHENYL)PROPIONATE/3-HYDROXYCINNAMIC ACID HYDROXYLASE"/>
    <property type="match status" value="1"/>
</dbReference>
<accession>A0A0M5JAE9</accession>
<dbReference type="EMBL" id="CP012600">
    <property type="protein sequence ID" value="ALC82614.1"/>
    <property type="molecule type" value="Genomic_DNA"/>
</dbReference>
<reference evidence="4" key="1">
    <citation type="submission" date="2015-08" db="EMBL/GenBank/DDBJ databases">
        <title>Genome sequencing project for genomic taxonomy and phylogenomics of Bacillus-like bacteria.</title>
        <authorList>
            <person name="Liu B."/>
            <person name="Wang J."/>
            <person name="Zhu Y."/>
            <person name="Liu G."/>
            <person name="Chen Q."/>
            <person name="Chen Z."/>
            <person name="Lan J."/>
            <person name="Che J."/>
            <person name="Ge C."/>
            <person name="Shi H."/>
            <person name="Pan Z."/>
            <person name="Liu X."/>
        </authorList>
    </citation>
    <scope>NUCLEOTIDE SEQUENCE [LARGE SCALE GENOMIC DNA]</scope>
    <source>
        <strain evidence="4">FJAT-4402</strain>
    </source>
</reference>
<dbReference type="OrthoDB" id="9766816at2"/>
<dbReference type="RefSeq" id="WP_053604419.1">
    <property type="nucleotide sequence ID" value="NZ_CP012600.1"/>
</dbReference>
<dbReference type="GO" id="GO:0016491">
    <property type="term" value="F:oxidoreductase activity"/>
    <property type="evidence" value="ECO:0007669"/>
    <property type="project" value="UniProtKB-KW"/>
</dbReference>
<reference evidence="3 4" key="2">
    <citation type="journal article" date="2016" name="Int. J. Syst. Evol. Microbiol.">
        <title>Bacillus gobiensis sp. nov., isolated from a soil sample.</title>
        <authorList>
            <person name="Liu B."/>
            <person name="Liu G.H."/>
            <person name="Cetin S."/>
            <person name="Schumann P."/>
            <person name="Pan Z.Z."/>
            <person name="Chen Q.Q."/>
        </authorList>
    </citation>
    <scope>NUCLEOTIDE SEQUENCE [LARGE SCALE GENOMIC DNA]</scope>
    <source>
        <strain evidence="3 4">FJAT-4402</strain>
    </source>
</reference>
<dbReference type="STRING" id="1441095.AM592_14280"/>
<organism evidence="3 4">
    <name type="scientific">Bacillus gobiensis</name>
    <dbReference type="NCBI Taxonomy" id="1441095"/>
    <lineage>
        <taxon>Bacteria</taxon>
        <taxon>Bacillati</taxon>
        <taxon>Bacillota</taxon>
        <taxon>Bacilli</taxon>
        <taxon>Bacillales</taxon>
        <taxon>Bacillaceae</taxon>
        <taxon>Bacillus</taxon>
    </lineage>
</organism>
<dbReference type="AlphaFoldDB" id="A0A0M5JAE9"/>
<feature type="domain" description="FAD-binding" evidence="2">
    <location>
        <begin position="8"/>
        <end position="336"/>
    </location>
</feature>
<dbReference type="Gene3D" id="3.50.50.60">
    <property type="entry name" value="FAD/NAD(P)-binding domain"/>
    <property type="match status" value="1"/>
</dbReference>
<dbReference type="PATRIC" id="fig|1441095.3.peg.3148"/>
<dbReference type="PRINTS" id="PR00420">
    <property type="entry name" value="RNGMNOXGNASE"/>
</dbReference>
<dbReference type="Pfam" id="PF01494">
    <property type="entry name" value="FAD_binding_3"/>
    <property type="match status" value="1"/>
</dbReference>
<gene>
    <name evidence="3" type="ORF">AM592_14280</name>
</gene>
<dbReference type="Gene3D" id="3.30.70.2450">
    <property type="match status" value="1"/>
</dbReference>
<evidence type="ECO:0000313" key="4">
    <source>
        <dbReference type="Proteomes" id="UP000067625"/>
    </source>
</evidence>
<protein>
    <recommendedName>
        <fullName evidence="2">FAD-binding domain-containing protein</fullName>
    </recommendedName>
</protein>
<evidence type="ECO:0000256" key="1">
    <source>
        <dbReference type="ARBA" id="ARBA00023002"/>
    </source>
</evidence>
<dbReference type="InterPro" id="IPR050631">
    <property type="entry name" value="PheA/TfdB_FAD_monoxygenase"/>
</dbReference>
<dbReference type="Proteomes" id="UP000067625">
    <property type="component" value="Chromosome"/>
</dbReference>